<organism evidence="1 2">
    <name type="scientific">Pyrolobus fumarii (strain DSM 11204 / 1A)</name>
    <dbReference type="NCBI Taxonomy" id="694429"/>
    <lineage>
        <taxon>Archaea</taxon>
        <taxon>Thermoproteota</taxon>
        <taxon>Thermoprotei</taxon>
        <taxon>Desulfurococcales</taxon>
        <taxon>Pyrodictiaceae</taxon>
        <taxon>Pyrolobus</taxon>
    </lineage>
</organism>
<dbReference type="GeneID" id="11138411"/>
<dbReference type="KEGG" id="pfm:Pyrfu_1228"/>
<sequence length="202" mass="22979">MSKTIRIFTLVEDSRGQLAIHTIVKRLIDCTSLVCNCRLAHRVEMARAQKFKGPCNQSSRMQVKSLKVQAKMRDRIPLILVFIDTDVYRDYDEMVERVCMHTREECESGLLYVIPVEHNLEHLLCRIMVATNTVTGSCRDPEGTLSRLLGHKYEKTFADRLAPRLERSLSDCKVVASLANNIKTLHAIADVLCKLLCSESNT</sequence>
<proteinExistence type="predicted"/>
<dbReference type="STRING" id="694429.Pyrfu_1228"/>
<evidence type="ECO:0000313" key="2">
    <source>
        <dbReference type="Proteomes" id="UP000001037"/>
    </source>
</evidence>
<dbReference type="RefSeq" id="WP_014026765.1">
    <property type="nucleotide sequence ID" value="NC_015931.1"/>
</dbReference>
<dbReference type="InParanoid" id="G0EFY7"/>
<protein>
    <submittedName>
        <fullName evidence="1">Uncharacterized protein</fullName>
    </submittedName>
</protein>
<dbReference type="EMBL" id="CP002838">
    <property type="protein sequence ID" value="AEM39088.1"/>
    <property type="molecule type" value="Genomic_DNA"/>
</dbReference>
<reference evidence="1 2" key="1">
    <citation type="journal article" date="2011" name="Stand. Genomic Sci.">
        <title>Complete genome sequence of the hyperthermophilic chemolithoautotroph Pyrolobus fumarii type strain (1A).</title>
        <authorList>
            <person name="Anderson I."/>
            <person name="Goker M."/>
            <person name="Nolan M."/>
            <person name="Lucas S."/>
            <person name="Hammon N."/>
            <person name="Deshpande S."/>
            <person name="Cheng J.F."/>
            <person name="Tapia R."/>
            <person name="Han C."/>
            <person name="Goodwin L."/>
            <person name="Pitluck S."/>
            <person name="Huntemann M."/>
            <person name="Liolios K."/>
            <person name="Ivanova N."/>
            <person name="Pagani I."/>
            <person name="Mavromatis K."/>
            <person name="Ovchinikova G."/>
            <person name="Pati A."/>
            <person name="Chen A."/>
            <person name="Palaniappan K."/>
            <person name="Land M."/>
            <person name="Hauser L."/>
            <person name="Brambilla E.M."/>
            <person name="Huber H."/>
            <person name="Yasawong M."/>
            <person name="Rohde M."/>
            <person name="Spring S."/>
            <person name="Abt B."/>
            <person name="Sikorski J."/>
            <person name="Wirth R."/>
            <person name="Detter J.C."/>
            <person name="Woyke T."/>
            <person name="Bristow J."/>
            <person name="Eisen J.A."/>
            <person name="Markowitz V."/>
            <person name="Hugenholtz P."/>
            <person name="Kyrpides N.C."/>
            <person name="Klenk H.P."/>
            <person name="Lapidus A."/>
        </authorList>
    </citation>
    <scope>NUCLEOTIDE SEQUENCE [LARGE SCALE GENOMIC DNA]</scope>
    <source>
        <strain evidence="2">DSM 11204 / 1A</strain>
    </source>
</reference>
<dbReference type="Proteomes" id="UP000001037">
    <property type="component" value="Chromosome"/>
</dbReference>
<dbReference type="HOGENOM" id="CLU_1352155_0_0_2"/>
<keyword evidence="2" id="KW-1185">Reference proteome</keyword>
<evidence type="ECO:0000313" key="1">
    <source>
        <dbReference type="EMBL" id="AEM39088.1"/>
    </source>
</evidence>
<name>G0EFY7_PYRF1</name>
<accession>G0EFY7</accession>
<dbReference type="AlphaFoldDB" id="G0EFY7"/>
<gene>
    <name evidence="1" type="ordered locus">Pyrfu_1228</name>
</gene>